<dbReference type="Gene3D" id="3.40.50.720">
    <property type="entry name" value="NAD(P)-binding Rossmann-like Domain"/>
    <property type="match status" value="1"/>
</dbReference>
<accession>A0A3B1DDI9</accession>
<protein>
    <submittedName>
        <fullName evidence="3">FolM Alternative dihydrofolate reductase 1</fullName>
    </submittedName>
</protein>
<keyword evidence="2" id="KW-0560">Oxidoreductase</keyword>
<dbReference type="InterPro" id="IPR036291">
    <property type="entry name" value="NAD(P)-bd_dom_sf"/>
</dbReference>
<dbReference type="PRINTS" id="PR00081">
    <property type="entry name" value="GDHRDH"/>
</dbReference>
<organism evidence="3">
    <name type="scientific">hydrothermal vent metagenome</name>
    <dbReference type="NCBI Taxonomy" id="652676"/>
    <lineage>
        <taxon>unclassified sequences</taxon>
        <taxon>metagenomes</taxon>
        <taxon>ecological metagenomes</taxon>
    </lineage>
</organism>
<dbReference type="PANTHER" id="PTHR43639">
    <property type="entry name" value="OXIDOREDUCTASE, SHORT-CHAIN DEHYDROGENASE/REDUCTASE FAMILY (AFU_ORTHOLOGUE AFUA_5G02870)"/>
    <property type="match status" value="1"/>
</dbReference>
<dbReference type="PANTHER" id="PTHR43639:SF1">
    <property type="entry name" value="SHORT-CHAIN DEHYDROGENASE_REDUCTASE FAMILY PROTEIN"/>
    <property type="match status" value="1"/>
</dbReference>
<evidence type="ECO:0000256" key="2">
    <source>
        <dbReference type="ARBA" id="ARBA00023002"/>
    </source>
</evidence>
<dbReference type="InterPro" id="IPR002347">
    <property type="entry name" value="SDR_fam"/>
</dbReference>
<dbReference type="SUPFAM" id="SSF51735">
    <property type="entry name" value="NAD(P)-binding Rossmann-fold domains"/>
    <property type="match status" value="1"/>
</dbReference>
<proteinExistence type="inferred from homology"/>
<name>A0A3B1DDI9_9ZZZZ</name>
<reference evidence="3" key="1">
    <citation type="submission" date="2018-06" db="EMBL/GenBank/DDBJ databases">
        <authorList>
            <person name="Zhirakovskaya E."/>
        </authorList>
    </citation>
    <scope>NUCLEOTIDE SEQUENCE</scope>
</reference>
<dbReference type="Pfam" id="PF00106">
    <property type="entry name" value="adh_short"/>
    <property type="match status" value="1"/>
</dbReference>
<dbReference type="EMBL" id="UOGL01000436">
    <property type="protein sequence ID" value="VAX40399.1"/>
    <property type="molecule type" value="Genomic_DNA"/>
</dbReference>
<sequence>MNLEKKTAIVTGGAVRIGQAIAIALADAGINIVLHYGHSETAAQETAAVINNLGGHITIVQADLQKPVAAAKSIMEHALNHFGAVDILINNAAIFEKGNLRTTSEEEWDRYFAINLKAPVFLSQAFAEALKKEQVAHIINIVDWRATKPDVDYLAYSLTKSGLVTMTQTLAKELAPYVQVNAIAPGAILPPPGNEDAYSQRISQQIPLQRCGNRDEITDGVLYLLRSNFVTGEVLYITGGEQL</sequence>
<evidence type="ECO:0000256" key="1">
    <source>
        <dbReference type="ARBA" id="ARBA00006484"/>
    </source>
</evidence>
<dbReference type="GO" id="GO:0016491">
    <property type="term" value="F:oxidoreductase activity"/>
    <property type="evidence" value="ECO:0007669"/>
    <property type="project" value="UniProtKB-KW"/>
</dbReference>
<dbReference type="FunFam" id="3.40.50.720:FF:000084">
    <property type="entry name" value="Short-chain dehydrogenase reductase"/>
    <property type="match status" value="1"/>
</dbReference>
<dbReference type="PRINTS" id="PR00080">
    <property type="entry name" value="SDRFAMILY"/>
</dbReference>
<gene>
    <name evidence="3" type="ORF">MNBD_PLANCTO02-2424</name>
</gene>
<dbReference type="AlphaFoldDB" id="A0A3B1DDI9"/>
<evidence type="ECO:0000313" key="3">
    <source>
        <dbReference type="EMBL" id="VAX40399.1"/>
    </source>
</evidence>
<comment type="similarity">
    <text evidence="1">Belongs to the short-chain dehydrogenases/reductases (SDR) family.</text>
</comment>